<proteinExistence type="predicted"/>
<evidence type="ECO:0000313" key="2">
    <source>
        <dbReference type="EMBL" id="KAH0817938.1"/>
    </source>
</evidence>
<dbReference type="Proteomes" id="UP000719412">
    <property type="component" value="Unassembled WGS sequence"/>
</dbReference>
<feature type="region of interest" description="Disordered" evidence="1">
    <location>
        <begin position="19"/>
        <end position="55"/>
    </location>
</feature>
<accession>A0A8J6HQR4</accession>
<name>A0A8J6HQR4_TENMO</name>
<dbReference type="AlphaFoldDB" id="A0A8J6HQR4"/>
<dbReference type="EMBL" id="JABDTM020018575">
    <property type="protein sequence ID" value="KAH0817938.1"/>
    <property type="molecule type" value="Genomic_DNA"/>
</dbReference>
<gene>
    <name evidence="2" type="ORF">GEV33_004853</name>
</gene>
<evidence type="ECO:0000256" key="1">
    <source>
        <dbReference type="SAM" id="MobiDB-lite"/>
    </source>
</evidence>
<reference evidence="2" key="2">
    <citation type="submission" date="2021-08" db="EMBL/GenBank/DDBJ databases">
        <authorList>
            <person name="Eriksson T."/>
        </authorList>
    </citation>
    <scope>NUCLEOTIDE SEQUENCE</scope>
    <source>
        <strain evidence="2">Stoneville</strain>
        <tissue evidence="2">Whole head</tissue>
    </source>
</reference>
<reference evidence="2" key="1">
    <citation type="journal article" date="2020" name="J Insects Food Feed">
        <title>The yellow mealworm (Tenebrio molitor) genome: a resource for the emerging insects as food and feed industry.</title>
        <authorList>
            <person name="Eriksson T."/>
            <person name="Andere A."/>
            <person name="Kelstrup H."/>
            <person name="Emery V."/>
            <person name="Picard C."/>
        </authorList>
    </citation>
    <scope>NUCLEOTIDE SEQUENCE</scope>
    <source>
        <strain evidence="2">Stoneville</strain>
        <tissue evidence="2">Whole head</tissue>
    </source>
</reference>
<keyword evidence="3" id="KW-1185">Reference proteome</keyword>
<organism evidence="2 3">
    <name type="scientific">Tenebrio molitor</name>
    <name type="common">Yellow mealworm beetle</name>
    <dbReference type="NCBI Taxonomy" id="7067"/>
    <lineage>
        <taxon>Eukaryota</taxon>
        <taxon>Metazoa</taxon>
        <taxon>Ecdysozoa</taxon>
        <taxon>Arthropoda</taxon>
        <taxon>Hexapoda</taxon>
        <taxon>Insecta</taxon>
        <taxon>Pterygota</taxon>
        <taxon>Neoptera</taxon>
        <taxon>Endopterygota</taxon>
        <taxon>Coleoptera</taxon>
        <taxon>Polyphaga</taxon>
        <taxon>Cucujiformia</taxon>
        <taxon>Tenebrionidae</taxon>
        <taxon>Tenebrio</taxon>
    </lineage>
</organism>
<protein>
    <submittedName>
        <fullName evidence="2">Uncharacterized protein</fullName>
    </submittedName>
</protein>
<comment type="caution">
    <text evidence="2">The sequence shown here is derived from an EMBL/GenBank/DDBJ whole genome shotgun (WGS) entry which is preliminary data.</text>
</comment>
<sequence>MACSARIYKTQEVDKESKITTWQTRQTGKKKKIPSPAETPRRNSEHHYLRHRTAKPSQDVNGFAKIISTLWIVFSETRSTLKQMRQFAEQTHAVTNWGWQFVTSLVESKAPDSSSVRMVQM</sequence>
<evidence type="ECO:0000313" key="3">
    <source>
        <dbReference type="Proteomes" id="UP000719412"/>
    </source>
</evidence>